<dbReference type="Gene3D" id="3.40.50.80">
    <property type="entry name" value="Nucleotide-binding domain of ferredoxin-NADP reductase (FNR) module"/>
    <property type="match status" value="1"/>
</dbReference>
<feature type="binding site" evidence="6">
    <location>
        <position position="375"/>
    </location>
    <ligand>
        <name>FAD</name>
        <dbReference type="ChEBI" id="CHEBI:57692"/>
    </ligand>
</feature>
<gene>
    <name evidence="9" type="ORF">EgrG_000950650</name>
</gene>
<dbReference type="SMART" id="SM01117">
    <property type="entry name" value="Cyt-b5"/>
    <property type="match status" value="1"/>
</dbReference>
<dbReference type="PANTHER" id="PTHR19370">
    <property type="entry name" value="NADH-CYTOCHROME B5 REDUCTASE"/>
    <property type="match status" value="1"/>
</dbReference>
<dbReference type="EMBL" id="LK028577">
    <property type="protein sequence ID" value="CDS16804.1"/>
    <property type="molecule type" value="Genomic_DNA"/>
</dbReference>
<dbReference type="InterPro" id="IPR036400">
    <property type="entry name" value="Cyt_B5-like_heme/steroid_sf"/>
</dbReference>
<feature type="binding site" evidence="6">
    <location>
        <position position="426"/>
    </location>
    <ligand>
        <name>FAD</name>
        <dbReference type="ChEBI" id="CHEBI:57692"/>
    </ligand>
</feature>
<dbReference type="InterPro" id="IPR001199">
    <property type="entry name" value="Cyt_B5-like_heme/steroid-bd"/>
</dbReference>
<dbReference type="InterPro" id="IPR001834">
    <property type="entry name" value="CBR-like"/>
</dbReference>
<dbReference type="AlphaFoldDB" id="A0A068WEI3"/>
<evidence type="ECO:0000256" key="5">
    <source>
        <dbReference type="ARBA" id="ARBA00023002"/>
    </source>
</evidence>
<feature type="binding site" evidence="6">
    <location>
        <position position="342"/>
    </location>
    <ligand>
        <name>FAD</name>
        <dbReference type="ChEBI" id="CHEBI:57692"/>
    </ligand>
</feature>
<evidence type="ECO:0000313" key="10">
    <source>
        <dbReference type="Proteomes" id="UP000492820"/>
    </source>
</evidence>
<evidence type="ECO:0000313" key="9">
    <source>
        <dbReference type="EMBL" id="CDS16804.1"/>
    </source>
</evidence>
<dbReference type="Gene3D" id="2.40.30.10">
    <property type="entry name" value="Translation factors"/>
    <property type="match status" value="1"/>
</dbReference>
<reference evidence="11" key="3">
    <citation type="submission" date="2020-10" db="UniProtKB">
        <authorList>
            <consortium name="WormBaseParasite"/>
        </authorList>
    </citation>
    <scope>IDENTIFICATION</scope>
</reference>
<organism evidence="9">
    <name type="scientific">Echinococcus granulosus</name>
    <name type="common">Hydatid tapeworm</name>
    <dbReference type="NCBI Taxonomy" id="6210"/>
    <lineage>
        <taxon>Eukaryota</taxon>
        <taxon>Metazoa</taxon>
        <taxon>Spiralia</taxon>
        <taxon>Lophotrochozoa</taxon>
        <taxon>Platyhelminthes</taxon>
        <taxon>Cestoda</taxon>
        <taxon>Eucestoda</taxon>
        <taxon>Cyclophyllidea</taxon>
        <taxon>Taeniidae</taxon>
        <taxon>Echinococcus</taxon>
        <taxon>Echinococcus granulosus group</taxon>
    </lineage>
</organism>
<evidence type="ECO:0000256" key="1">
    <source>
        <dbReference type="ARBA" id="ARBA00001974"/>
    </source>
</evidence>
<dbReference type="PROSITE" id="PS50255">
    <property type="entry name" value="CYTOCHROME_B5_2"/>
    <property type="match status" value="1"/>
</dbReference>
<dbReference type="PRINTS" id="PR00406">
    <property type="entry name" value="CYTB5RDTASE"/>
</dbReference>
<dbReference type="Pfam" id="PF00970">
    <property type="entry name" value="FAD_binding_6"/>
    <property type="match status" value="1"/>
</dbReference>
<feature type="binding site" evidence="6">
    <location>
        <position position="366"/>
    </location>
    <ligand>
        <name>FAD</name>
        <dbReference type="ChEBI" id="CHEBI:57692"/>
    </ligand>
</feature>
<dbReference type="Proteomes" id="UP000492820">
    <property type="component" value="Unassembled WGS sequence"/>
</dbReference>
<evidence type="ECO:0000259" key="7">
    <source>
        <dbReference type="PROSITE" id="PS50255"/>
    </source>
</evidence>
<dbReference type="InterPro" id="IPR017927">
    <property type="entry name" value="FAD-bd_FR_type"/>
</dbReference>
<sequence length="550" mass="61987">MDPNRKVPLISITPSSTSSSRKREFMGIGFWNSYIRTPEYLNREPEKRPITAEELAKHKTENDMWIGLRNGTSVEVFDVTPFAKYHPGGAEILAQYAGTDATEAFRCAHAYISPYMIHRLKKGHLVSSSCQRNSPNTLSPSMNIMPVQLPPFKEQPATRPRWDWITSPDECLVTFEIALRRPLVSLRPSSHLIATAKSDESDYRRIILQIFIMLDKEYYFLKFRLLPQLKPDLHSMRFDRQFSYFSVDPHMYLDLKSSEQPSGLQFSTLGSVLHDELLSFSDAFERVGLMECEVVSSERLDGSPYRLLRLKWLVGQAHLPIPLLHHVLLCVKDSNGLVHMRPYTPTCVNLSPEEGKMSDPTKFDILVKVYPNGNVSSLLDNAVKGSVVKVSLPRCQLGASVLLSRCGDLFRPWPSVCMLCGGSGITPFLPLIQYLLALHESRLYLLWFNRREEDLILRSQLDDLAASSGDQLQVHYWLVEPEERIKTCKQLNVTIGGIEGITSPESFGTFLNTSATSLLCLICGPQGFNSAASALAQVWGIPSSNVHILQ</sequence>
<keyword evidence="4 6" id="KW-0274">FAD</keyword>
<keyword evidence="3 6" id="KW-0285">Flavoprotein</keyword>
<dbReference type="SUPFAM" id="SSF52343">
    <property type="entry name" value="Ferredoxin reductase-like, C-terminal NADP-linked domain"/>
    <property type="match status" value="1"/>
</dbReference>
<dbReference type="InterPro" id="IPR039261">
    <property type="entry name" value="FNR_nucleotide-bd"/>
</dbReference>
<keyword evidence="5" id="KW-0560">Oxidoreductase</keyword>
<reference evidence="9" key="2">
    <citation type="submission" date="2014-06" db="EMBL/GenBank/DDBJ databases">
        <authorList>
            <person name="Aslett M."/>
        </authorList>
    </citation>
    <scope>NUCLEOTIDE SEQUENCE</scope>
</reference>
<evidence type="ECO:0000256" key="3">
    <source>
        <dbReference type="ARBA" id="ARBA00022630"/>
    </source>
</evidence>
<feature type="binding site" evidence="6">
    <location>
        <position position="368"/>
    </location>
    <ligand>
        <name>FAD</name>
        <dbReference type="ChEBI" id="CHEBI:57692"/>
    </ligand>
</feature>
<evidence type="ECO:0000256" key="4">
    <source>
        <dbReference type="ARBA" id="ARBA00022827"/>
    </source>
</evidence>
<feature type="domain" description="Cytochrome b5 heme-binding" evidence="7">
    <location>
        <begin position="47"/>
        <end position="126"/>
    </location>
</feature>
<evidence type="ECO:0000256" key="6">
    <source>
        <dbReference type="PIRSR" id="PIRSR601834-1"/>
    </source>
</evidence>
<dbReference type="OrthoDB" id="260519at2759"/>
<dbReference type="InterPro" id="IPR017938">
    <property type="entry name" value="Riboflavin_synthase-like_b-brl"/>
</dbReference>
<evidence type="ECO:0000313" key="11">
    <source>
        <dbReference type="WBParaSite" id="EgrG_000950650"/>
    </source>
</evidence>
<dbReference type="PROSITE" id="PS51384">
    <property type="entry name" value="FAD_FR"/>
    <property type="match status" value="1"/>
</dbReference>
<dbReference type="Pfam" id="PF00173">
    <property type="entry name" value="Cyt-b5"/>
    <property type="match status" value="1"/>
</dbReference>
<dbReference type="SUPFAM" id="SSF63380">
    <property type="entry name" value="Riboflavin synthase domain-like"/>
    <property type="match status" value="1"/>
</dbReference>
<proteinExistence type="inferred from homology"/>
<dbReference type="InterPro" id="IPR008333">
    <property type="entry name" value="Cbr1-like_FAD-bd_dom"/>
</dbReference>
<feature type="binding site" evidence="6">
    <location>
        <position position="376"/>
    </location>
    <ligand>
        <name>FAD</name>
        <dbReference type="ChEBI" id="CHEBI:57692"/>
    </ligand>
</feature>
<dbReference type="WBParaSite" id="EgrG_000950650">
    <property type="protein sequence ID" value="EgrG_000950650"/>
    <property type="gene ID" value="EgrG_000950650"/>
</dbReference>
<name>A0A068WEI3_ECHGR</name>
<evidence type="ECO:0000259" key="8">
    <source>
        <dbReference type="PROSITE" id="PS51384"/>
    </source>
</evidence>
<dbReference type="PANTHER" id="PTHR19370:SF184">
    <property type="entry name" value="NADH-CYTOCHROME B5 REDUCTASE-LIKE"/>
    <property type="match status" value="1"/>
</dbReference>
<feature type="binding site" evidence="6">
    <location>
        <position position="341"/>
    </location>
    <ligand>
        <name>FAD</name>
        <dbReference type="ChEBI" id="CHEBI:57692"/>
    </ligand>
</feature>
<dbReference type="SUPFAM" id="SSF55856">
    <property type="entry name" value="Cytochrome b5-like heme/steroid binding domain"/>
    <property type="match status" value="1"/>
</dbReference>
<protein>
    <submittedName>
        <fullName evidence="9 11">Cytochrome b5 reductase 4</fullName>
    </submittedName>
</protein>
<dbReference type="CDD" id="cd06183">
    <property type="entry name" value="cyt_b5_reduct_like"/>
    <property type="match status" value="1"/>
</dbReference>
<dbReference type="Pfam" id="PF00175">
    <property type="entry name" value="NAD_binding_1"/>
    <property type="match status" value="1"/>
</dbReference>
<feature type="binding site" evidence="6">
    <location>
        <position position="343"/>
    </location>
    <ligand>
        <name>FAD</name>
        <dbReference type="ChEBI" id="CHEBI:57692"/>
    </ligand>
</feature>
<dbReference type="InterPro" id="IPR001433">
    <property type="entry name" value="OxRdtase_FAD/NAD-bd"/>
</dbReference>
<evidence type="ECO:0000256" key="2">
    <source>
        <dbReference type="ARBA" id="ARBA00006105"/>
    </source>
</evidence>
<dbReference type="Gene3D" id="3.10.120.10">
    <property type="entry name" value="Cytochrome b5-like heme/steroid binding domain"/>
    <property type="match status" value="1"/>
</dbReference>
<reference evidence="9 10" key="1">
    <citation type="journal article" date="2013" name="Nature">
        <title>The genomes of four tapeworm species reveal adaptations to parasitism.</title>
        <authorList>
            <person name="Tsai I.J."/>
            <person name="Zarowiecki M."/>
            <person name="Holroyd N."/>
            <person name="Garciarrubio A."/>
            <person name="Sanchez-Flores A."/>
            <person name="Brooks K.L."/>
            <person name="Tracey A."/>
            <person name="Bobes R.J."/>
            <person name="Fragoso G."/>
            <person name="Sciutto E."/>
            <person name="Aslett M."/>
            <person name="Beasley H."/>
            <person name="Bennett H.M."/>
            <person name="Cai J."/>
            <person name="Camicia F."/>
            <person name="Clark R."/>
            <person name="Cucher M."/>
            <person name="De Silva N."/>
            <person name="Day T.A."/>
            <person name="Deplazes P."/>
            <person name="Estrada K."/>
            <person name="Fernandez C."/>
            <person name="Holland P.W."/>
            <person name="Hou J."/>
            <person name="Hu S."/>
            <person name="Huckvale T."/>
            <person name="Hung S.S."/>
            <person name="Kamenetzky L."/>
            <person name="Keane J.A."/>
            <person name="Kiss F."/>
            <person name="Koziol U."/>
            <person name="Lambert O."/>
            <person name="Liu K."/>
            <person name="Luo X."/>
            <person name="Luo Y."/>
            <person name="Macchiaroli N."/>
            <person name="Nichol S."/>
            <person name="Paps J."/>
            <person name="Parkinson J."/>
            <person name="Pouchkina-Stantcheva N."/>
            <person name="Riddiford N."/>
            <person name="Rosenzvit M."/>
            <person name="Salinas G."/>
            <person name="Wasmuth J.D."/>
            <person name="Zamanian M."/>
            <person name="Zheng Y."/>
            <person name="Cai X."/>
            <person name="Soberon X."/>
            <person name="Olson P.D."/>
            <person name="Laclette J.P."/>
            <person name="Brehm K."/>
            <person name="Berriman M."/>
            <person name="Garciarrubio A."/>
            <person name="Bobes R.J."/>
            <person name="Fragoso G."/>
            <person name="Sanchez-Flores A."/>
            <person name="Estrada K."/>
            <person name="Cevallos M.A."/>
            <person name="Morett E."/>
            <person name="Gonzalez V."/>
            <person name="Portillo T."/>
            <person name="Ochoa-Leyva A."/>
            <person name="Jose M.V."/>
            <person name="Sciutto E."/>
            <person name="Landa A."/>
            <person name="Jimenez L."/>
            <person name="Valdes V."/>
            <person name="Carrero J.C."/>
            <person name="Larralde C."/>
            <person name="Morales-Montor J."/>
            <person name="Limon-Lason J."/>
            <person name="Soberon X."/>
            <person name="Laclette J.P."/>
        </authorList>
    </citation>
    <scope>NUCLEOTIDE SEQUENCE [LARGE SCALE GENOMIC DNA]</scope>
</reference>
<comment type="cofactor">
    <cofactor evidence="1 6">
        <name>FAD</name>
        <dbReference type="ChEBI" id="CHEBI:57692"/>
    </cofactor>
</comment>
<feature type="domain" description="FAD-binding FR-type" evidence="8">
    <location>
        <begin position="287"/>
        <end position="403"/>
    </location>
</feature>
<accession>A0A068WEI3</accession>
<comment type="similarity">
    <text evidence="2">Belongs to the flavoprotein pyridine nucleotide cytochrome reductase family.</text>
</comment>
<dbReference type="GO" id="GO:0016491">
    <property type="term" value="F:oxidoreductase activity"/>
    <property type="evidence" value="ECO:0007669"/>
    <property type="project" value="UniProtKB-KW"/>
</dbReference>